<evidence type="ECO:0000313" key="4">
    <source>
        <dbReference type="Proteomes" id="UP000175829"/>
    </source>
</evidence>
<sequence length="108" mass="11712">MSASQDKPLPLPDFDQLPAGAVEHRIRPLSGEDVQRLLDHERAHANRTQVVHFLTARLDELAAGAEPTGGDPQGERPERSDGASGRSPAAPDTAAEPTEPLRHGRHRF</sequence>
<dbReference type="AlphaFoldDB" id="A0A1E7K4L5"/>
<reference evidence="3 4" key="1">
    <citation type="journal article" date="2016" name="Front. Microbiol.">
        <title>Comparative Genomics Analysis of Streptomyces Species Reveals Their Adaptation to the Marine Environment and Their Diversity at the Genomic Level.</title>
        <authorList>
            <person name="Tian X."/>
            <person name="Zhang Z."/>
            <person name="Yang T."/>
            <person name="Chen M."/>
            <person name="Li J."/>
            <person name="Chen F."/>
            <person name="Yang J."/>
            <person name="Li W."/>
            <person name="Zhang B."/>
            <person name="Zhang Z."/>
            <person name="Wu J."/>
            <person name="Zhang C."/>
            <person name="Long L."/>
            <person name="Xiao J."/>
        </authorList>
    </citation>
    <scope>NUCLEOTIDE SEQUENCE [LARGE SCALE GENOMIC DNA]</scope>
    <source>
        <strain evidence="3 4">SCSIO M10379</strain>
    </source>
</reference>
<feature type="region of interest" description="Disordered" evidence="1">
    <location>
        <begin position="61"/>
        <end position="108"/>
    </location>
</feature>
<comment type="caution">
    <text evidence="3">The sequence shown here is derived from an EMBL/GenBank/DDBJ whole genome shotgun (WGS) entry which is preliminary data.</text>
</comment>
<dbReference type="Proteomes" id="UP000175829">
    <property type="component" value="Unassembled WGS sequence"/>
</dbReference>
<evidence type="ECO:0000259" key="2">
    <source>
        <dbReference type="Pfam" id="PF26450"/>
    </source>
</evidence>
<gene>
    <name evidence="3" type="ORF">AN217_14685</name>
</gene>
<name>A0A1E7K4L5_9ACTN</name>
<dbReference type="Pfam" id="PF26450">
    <property type="entry name" value="DUF8129"/>
    <property type="match status" value="1"/>
</dbReference>
<feature type="region of interest" description="Disordered" evidence="1">
    <location>
        <begin position="1"/>
        <end position="20"/>
    </location>
</feature>
<evidence type="ECO:0000313" key="3">
    <source>
        <dbReference type="EMBL" id="OEU98861.1"/>
    </source>
</evidence>
<accession>A0A1E7K4L5</accession>
<protein>
    <recommendedName>
        <fullName evidence="2">DUF8129 domain-containing protein</fullName>
    </recommendedName>
</protein>
<proteinExistence type="predicted"/>
<organism evidence="3 4">
    <name type="scientific">Streptomyces qinglanensis</name>
    <dbReference type="NCBI Taxonomy" id="943816"/>
    <lineage>
        <taxon>Bacteria</taxon>
        <taxon>Bacillati</taxon>
        <taxon>Actinomycetota</taxon>
        <taxon>Actinomycetes</taxon>
        <taxon>Kitasatosporales</taxon>
        <taxon>Streptomycetaceae</taxon>
        <taxon>Streptomyces</taxon>
    </lineage>
</organism>
<feature type="compositionally biased region" description="Low complexity" evidence="1">
    <location>
        <begin position="88"/>
        <end position="98"/>
    </location>
</feature>
<feature type="domain" description="DUF8129" evidence="2">
    <location>
        <begin position="9"/>
        <end position="62"/>
    </location>
</feature>
<evidence type="ECO:0000256" key="1">
    <source>
        <dbReference type="SAM" id="MobiDB-lite"/>
    </source>
</evidence>
<dbReference type="EMBL" id="LJGV01000022">
    <property type="protein sequence ID" value="OEU98861.1"/>
    <property type="molecule type" value="Genomic_DNA"/>
</dbReference>
<dbReference type="InterPro" id="IPR058442">
    <property type="entry name" value="DUF8129"/>
</dbReference>
<dbReference type="RefSeq" id="WP_019358068.1">
    <property type="nucleotide sequence ID" value="NZ_LJGV01000022.1"/>
</dbReference>
<dbReference type="PATRIC" id="fig|943816.4.peg.2380"/>